<dbReference type="RefSeq" id="WP_248888755.1">
    <property type="nucleotide sequence ID" value="NZ_CP066351.1"/>
</dbReference>
<name>A0ABV2RSF2_BRAJP</name>
<gene>
    <name evidence="1" type="ORF">ABIF63_003982</name>
</gene>
<proteinExistence type="predicted"/>
<accession>A0ABV2RSF2</accession>
<evidence type="ECO:0000313" key="2">
    <source>
        <dbReference type="Proteomes" id="UP001549291"/>
    </source>
</evidence>
<reference evidence="1 2" key="1">
    <citation type="submission" date="2024-06" db="EMBL/GenBank/DDBJ databases">
        <title>Genomic Encyclopedia of Type Strains, Phase V (KMG-V): Genome sequencing to study the core and pangenomes of soil and plant-associated prokaryotes.</title>
        <authorList>
            <person name="Whitman W."/>
        </authorList>
    </citation>
    <scope>NUCLEOTIDE SEQUENCE [LARGE SCALE GENOMIC DNA]</scope>
    <source>
        <strain evidence="1 2">USDA 160</strain>
    </source>
</reference>
<evidence type="ECO:0000313" key="1">
    <source>
        <dbReference type="EMBL" id="MET4719876.1"/>
    </source>
</evidence>
<keyword evidence="2" id="KW-1185">Reference proteome</keyword>
<dbReference type="EMBL" id="JBEPTQ010000002">
    <property type="protein sequence ID" value="MET4719876.1"/>
    <property type="molecule type" value="Genomic_DNA"/>
</dbReference>
<organism evidence="1 2">
    <name type="scientific">Bradyrhizobium japonicum</name>
    <dbReference type="NCBI Taxonomy" id="375"/>
    <lineage>
        <taxon>Bacteria</taxon>
        <taxon>Pseudomonadati</taxon>
        <taxon>Pseudomonadota</taxon>
        <taxon>Alphaproteobacteria</taxon>
        <taxon>Hyphomicrobiales</taxon>
        <taxon>Nitrobacteraceae</taxon>
        <taxon>Bradyrhizobium</taxon>
    </lineage>
</organism>
<protein>
    <submittedName>
        <fullName evidence="1">Uncharacterized protein</fullName>
    </submittedName>
</protein>
<sequence length="88" mass="8967">MDMTSIVTSRPAFADGEAGLKGRPAPAAQVPAGEGAMKLAPSLAVIIHQLNPLDSAAQSYQGGAFVTLDFTPEVERPKAACSIGPTTT</sequence>
<dbReference type="Proteomes" id="UP001549291">
    <property type="component" value="Unassembled WGS sequence"/>
</dbReference>
<comment type="caution">
    <text evidence="1">The sequence shown here is derived from an EMBL/GenBank/DDBJ whole genome shotgun (WGS) entry which is preliminary data.</text>
</comment>